<dbReference type="GO" id="GO:0043896">
    <property type="term" value="F:glucan 1,6-alpha-glucosidase activity"/>
    <property type="evidence" value="ECO:0007669"/>
    <property type="project" value="UniProtKB-EC"/>
</dbReference>
<evidence type="ECO:0000313" key="6">
    <source>
        <dbReference type="EMBL" id="KRN11730.1"/>
    </source>
</evidence>
<dbReference type="InterPro" id="IPR045857">
    <property type="entry name" value="O16G_dom_2"/>
</dbReference>
<dbReference type="SMART" id="SM00642">
    <property type="entry name" value="Aamy"/>
    <property type="match status" value="1"/>
</dbReference>
<feature type="domain" description="Glycosyl hydrolase family 13 catalytic" evidence="4">
    <location>
        <begin position="13"/>
        <end position="400"/>
    </location>
</feature>
<dbReference type="InterPro" id="IPR006047">
    <property type="entry name" value="GH13_cat_dom"/>
</dbReference>
<evidence type="ECO:0000256" key="2">
    <source>
        <dbReference type="ARBA" id="ARBA00022801"/>
    </source>
</evidence>
<keyword evidence="3 5" id="KW-0326">Glycosidase</keyword>
<dbReference type="GO" id="GO:0009313">
    <property type="term" value="P:oligosaccharide catabolic process"/>
    <property type="evidence" value="ECO:0007669"/>
    <property type="project" value="TreeGrafter"/>
</dbReference>
<dbReference type="RefSeq" id="WP_008472174.1">
    <property type="nucleotide sequence ID" value="NZ_AYZO01000019.1"/>
</dbReference>
<keyword evidence="8" id="KW-1185">Reference proteome</keyword>
<dbReference type="Gene3D" id="3.20.20.80">
    <property type="entry name" value="Glycosidases"/>
    <property type="match status" value="1"/>
</dbReference>
<protein>
    <submittedName>
        <fullName evidence="5">Glucan 1,6-alpha-glucosidase</fullName>
        <ecNumber evidence="5">3.2.1.70</ecNumber>
    </submittedName>
</protein>
<keyword evidence="2 5" id="KW-0378">Hydrolase</keyword>
<dbReference type="EMBL" id="CAKC01000009">
    <property type="protein sequence ID" value="CCI86285.1"/>
    <property type="molecule type" value="Genomic_DNA"/>
</dbReference>
<sequence>MTKHWWKEAVVYQIYPRSFNDSNGDGIGDIQGIIQKLPYLEKLGIDAVWLSPIYKSPNIDYGYDVADYYEINPEYGNMTDFEELVAKAKKHQIKIIMDLVLNHTSSEHKWFKEAKKGTDNPYHDYYIWRKPEQIKAQLEHEWTRNQWTFVPELGQYYFHLFDYRQPDLNWNNPQMRQELYKMMNFWVEKGVGGFRLDVIDLIGKDPDHGVTVNGPKLHPYLKEMYEAVFAGKDLLTVGETWSAGIKEAKQYIYENSHELTMVFEFQPLLLSQKRGMDKWHPVRINPQLLKKVLLNWQTKLDYEQGWNTLFWSNHDLARTASLLKTNDRHRIAAQKMLVGLQFFLKGTPFIYQGDELGMINVNFSKIEMLRDPESIDLVKKSDDKKTALRLVSQKGRDNARTPMQWNNSSQAGFTTGKSWIDINPNFLQINAQIEEADPNSIFNFYRKLIAIKKQSSILKYGDFEEINDVPAEVLAFMRSDETGSYRVFANLSRKAKRINYHISRKKVVVQNYPIKETGATYLLKPYELLVEKTYN</sequence>
<dbReference type="SUPFAM" id="SSF51445">
    <property type="entry name" value="(Trans)glycosidases"/>
    <property type="match status" value="1"/>
</dbReference>
<evidence type="ECO:0000256" key="1">
    <source>
        <dbReference type="ARBA" id="ARBA00008061"/>
    </source>
</evidence>
<comment type="similarity">
    <text evidence="1">Belongs to the glycosyl hydrolase 13 family.</text>
</comment>
<proteinExistence type="inferred from homology"/>
<evidence type="ECO:0000256" key="3">
    <source>
        <dbReference type="ARBA" id="ARBA00023295"/>
    </source>
</evidence>
<dbReference type="Pfam" id="PF00128">
    <property type="entry name" value="Alpha-amylase"/>
    <property type="match status" value="1"/>
</dbReference>
<dbReference type="CDD" id="cd11333">
    <property type="entry name" value="AmyAc_SI_OligoGlu_DGase"/>
    <property type="match status" value="1"/>
</dbReference>
<dbReference type="Gene3D" id="3.90.400.10">
    <property type="entry name" value="Oligo-1,6-glucosidase, Domain 2"/>
    <property type="match status" value="1"/>
</dbReference>
<dbReference type="InterPro" id="IPR017853">
    <property type="entry name" value="GH"/>
</dbReference>
<reference evidence="6 8" key="2">
    <citation type="journal article" date="2015" name="Genome Announc.">
        <title>Expanding the biotechnology potential of lactobacilli through comparative genomics of 213 strains and associated genera.</title>
        <authorList>
            <person name="Sun Z."/>
            <person name="Harris H.M."/>
            <person name="McCann A."/>
            <person name="Guo C."/>
            <person name="Argimon S."/>
            <person name="Zhang W."/>
            <person name="Yang X."/>
            <person name="Jeffery I.B."/>
            <person name="Cooney J.C."/>
            <person name="Kagawa T.F."/>
            <person name="Liu W."/>
            <person name="Song Y."/>
            <person name="Salvetti E."/>
            <person name="Wrobel A."/>
            <person name="Rasinkangas P."/>
            <person name="Parkhill J."/>
            <person name="Rea M.C."/>
            <person name="O'Sullivan O."/>
            <person name="Ritari J."/>
            <person name="Douillard F.P."/>
            <person name="Paul Ross R."/>
            <person name="Yang R."/>
            <person name="Briner A.E."/>
            <person name="Felis G.E."/>
            <person name="de Vos W.M."/>
            <person name="Barrangou R."/>
            <person name="Klaenhammer T.R."/>
            <person name="Caufield P.W."/>
            <person name="Cui Y."/>
            <person name="Zhang H."/>
            <person name="O'Toole P.W."/>
        </authorList>
    </citation>
    <scope>NUCLEOTIDE SEQUENCE [LARGE SCALE GENOMIC DNA]</scope>
    <source>
        <strain evidence="6 8">DSM 23908</strain>
    </source>
</reference>
<comment type="caution">
    <text evidence="5">The sequence shown here is derived from an EMBL/GenBank/DDBJ whole genome shotgun (WGS) entry which is preliminary data.</text>
</comment>
<dbReference type="GO" id="GO:0004556">
    <property type="term" value="F:alpha-amylase activity"/>
    <property type="evidence" value="ECO:0007669"/>
    <property type="project" value="TreeGrafter"/>
</dbReference>
<dbReference type="Gene3D" id="2.60.40.1180">
    <property type="entry name" value="Golgi alpha-mannosidase II"/>
    <property type="match status" value="1"/>
</dbReference>
<evidence type="ECO:0000259" key="4">
    <source>
        <dbReference type="SMART" id="SM00642"/>
    </source>
</evidence>
<dbReference type="EMBL" id="AYZO01000019">
    <property type="protein sequence ID" value="KRN11730.1"/>
    <property type="molecule type" value="Genomic_DNA"/>
</dbReference>
<dbReference type="PANTHER" id="PTHR10357:SF179">
    <property type="entry name" value="NEUTRAL AND BASIC AMINO ACID TRANSPORT PROTEIN RBAT"/>
    <property type="match status" value="1"/>
</dbReference>
<evidence type="ECO:0000313" key="5">
    <source>
        <dbReference type="EMBL" id="CCI86285.1"/>
    </source>
</evidence>
<dbReference type="EC" id="3.2.1.70" evidence="5"/>
<accession>I7JZI0</accession>
<dbReference type="Proteomes" id="UP000009326">
    <property type="component" value="Unassembled WGS sequence"/>
</dbReference>
<dbReference type="AlphaFoldDB" id="I7JZI0"/>
<dbReference type="PATRIC" id="fig|1423751.3.peg.600"/>
<dbReference type="FunFam" id="3.20.20.80:FF:000064">
    <property type="entry name" value="Oligo-1,6-glucosidase"/>
    <property type="match status" value="2"/>
</dbReference>
<dbReference type="SUPFAM" id="SSF51011">
    <property type="entry name" value="Glycosyl hydrolase domain"/>
    <property type="match status" value="1"/>
</dbReference>
<dbReference type="InterPro" id="IPR013780">
    <property type="entry name" value="Glyco_hydro_b"/>
</dbReference>
<name>I7JZI0_9LACO</name>
<evidence type="ECO:0000313" key="7">
    <source>
        <dbReference type="Proteomes" id="UP000009326"/>
    </source>
</evidence>
<dbReference type="OrthoDB" id="9805159at2"/>
<dbReference type="PANTHER" id="PTHR10357">
    <property type="entry name" value="ALPHA-AMYLASE FAMILY MEMBER"/>
    <property type="match status" value="1"/>
</dbReference>
<dbReference type="Proteomes" id="UP000051521">
    <property type="component" value="Unassembled WGS sequence"/>
</dbReference>
<dbReference type="STRING" id="1423751.FC38_GL000577"/>
<gene>
    <name evidence="5" type="ORF">BN52_06330</name>
    <name evidence="6" type="ORF">FC38_GL000577</name>
</gene>
<organism evidence="5 7">
    <name type="scientific">Lactobacillus gigeriorum DSM 23908 = CRBIP 24.85</name>
    <dbReference type="NCBI Taxonomy" id="1423751"/>
    <lineage>
        <taxon>Bacteria</taxon>
        <taxon>Bacillati</taxon>
        <taxon>Bacillota</taxon>
        <taxon>Bacilli</taxon>
        <taxon>Lactobacillales</taxon>
        <taxon>Lactobacillaceae</taxon>
        <taxon>Lactobacillus</taxon>
    </lineage>
</organism>
<evidence type="ECO:0000313" key="8">
    <source>
        <dbReference type="Proteomes" id="UP000051521"/>
    </source>
</evidence>
<reference evidence="5 7" key="1">
    <citation type="submission" date="2012-06" db="EMBL/GenBank/DDBJ databases">
        <title>Draft genome sequence of Lactobacillus gigeriorum CRBIP 24.85T, isolated from chicken crop.</title>
        <authorList>
            <person name="Cousin S."/>
            <person name="Ma L."/>
            <person name="Creno S."/>
            <person name="Clermont D."/>
            <person name="Loux V."/>
            <person name="Bizet C."/>
            <person name="Bouchier C."/>
        </authorList>
    </citation>
    <scope>NUCLEOTIDE SEQUENCE [LARGE SCALE GENOMIC DNA]</scope>
    <source>
        <strain evidence="7">CRBIP 24.85T</strain>
        <strain evidence="5">Type strain: CRBIP 24.85</strain>
    </source>
</reference>